<dbReference type="KEGG" id="fgi:OP10G_2444"/>
<keyword evidence="2" id="KW-1185">Reference proteome</keyword>
<sequence length="258" mass="27328">MALGQLMYAGDSDDNFSPVVEYDSNWHALPFSYLQQPYMKSWGVLLDPTGPSILQNSNDEGAGTAFAIYGLWGMGPQQAATDGSFSNYTFGSSSTGAAMTGGQIWHYDGIGGVTNSSGGIIWSAYGYKAGGTPSLSTTAVASPADQVMIAQSGNWDFMWQQDNADSFDLYWGSCGFNTYGCNLVTSGPLARARDNDGKVIGTYPWPGGTPTQEPTGLTIWAGTDGHVKSTPYRQLMGTTIPINGGADKAIKAFWPKGS</sequence>
<dbReference type="EMBL" id="CP007139">
    <property type="protein sequence ID" value="AIE85812.1"/>
    <property type="molecule type" value="Genomic_DNA"/>
</dbReference>
<dbReference type="Proteomes" id="UP000027982">
    <property type="component" value="Chromosome"/>
</dbReference>
<evidence type="ECO:0000313" key="2">
    <source>
        <dbReference type="Proteomes" id="UP000027982"/>
    </source>
</evidence>
<accession>A0A068NR03</accession>
<dbReference type="AlphaFoldDB" id="A0A068NR03"/>
<dbReference type="HOGENOM" id="CLU_1076665_0_0_0"/>
<proteinExistence type="predicted"/>
<reference evidence="1 2" key="1">
    <citation type="journal article" date="2014" name="PLoS ONE">
        <title>The first complete genome sequence of the class fimbriimonadia in the phylum armatimonadetes.</title>
        <authorList>
            <person name="Hu Z.Y."/>
            <person name="Wang Y.Z."/>
            <person name="Im W.T."/>
            <person name="Wang S.Y."/>
            <person name="Zhao G.P."/>
            <person name="Zheng H.J."/>
            <person name="Quan Z.X."/>
        </authorList>
    </citation>
    <scope>NUCLEOTIDE SEQUENCE [LARGE SCALE GENOMIC DNA]</scope>
    <source>
        <strain evidence="1">Gsoil 348</strain>
    </source>
</reference>
<name>A0A068NR03_FIMGI</name>
<organism evidence="1 2">
    <name type="scientific">Fimbriimonas ginsengisoli Gsoil 348</name>
    <dbReference type="NCBI Taxonomy" id="661478"/>
    <lineage>
        <taxon>Bacteria</taxon>
        <taxon>Bacillati</taxon>
        <taxon>Armatimonadota</taxon>
        <taxon>Fimbriimonadia</taxon>
        <taxon>Fimbriimonadales</taxon>
        <taxon>Fimbriimonadaceae</taxon>
        <taxon>Fimbriimonas</taxon>
    </lineage>
</organism>
<gene>
    <name evidence="1" type="ORF">OP10G_2444</name>
</gene>
<evidence type="ECO:0000313" key="1">
    <source>
        <dbReference type="EMBL" id="AIE85812.1"/>
    </source>
</evidence>
<dbReference type="STRING" id="661478.OP10G_2444"/>
<protein>
    <submittedName>
        <fullName evidence="1">Uncharacterized protein</fullName>
    </submittedName>
</protein>